<dbReference type="SUPFAM" id="SSF143011">
    <property type="entry name" value="RelE-like"/>
    <property type="match status" value="1"/>
</dbReference>
<dbReference type="Proteomes" id="UP000192610">
    <property type="component" value="Unassembled WGS sequence"/>
</dbReference>
<sequence length="106" mass="12529">MEITFNDQELADLYEGKKVKNKLFRSNPQLVKQFIKAVNWLRSANKIEQLYQINSLNYEKLVGDWAGYSSVRINSKYRLIFKEIVSDKEPFDVLLIAIKEISNHYK</sequence>
<name>A0A1V9EIR0_9BACT</name>
<gene>
    <name evidence="1" type="ORF">A4H97_31900</name>
</gene>
<keyword evidence="2" id="KW-1185">Reference proteome</keyword>
<protein>
    <recommendedName>
        <fullName evidence="3">Plasmid maintenance system killer protein</fullName>
    </recommendedName>
</protein>
<dbReference type="OrthoDB" id="9801102at2"/>
<dbReference type="EMBL" id="LVXG01000026">
    <property type="protein sequence ID" value="OQP46026.1"/>
    <property type="molecule type" value="Genomic_DNA"/>
</dbReference>
<evidence type="ECO:0008006" key="3">
    <source>
        <dbReference type="Google" id="ProtNLM"/>
    </source>
</evidence>
<dbReference type="InterPro" id="IPR007711">
    <property type="entry name" value="HigB-1"/>
</dbReference>
<dbReference type="STRING" id="354355.SAMN05660816_04660"/>
<reference evidence="2" key="1">
    <citation type="submission" date="2016-04" db="EMBL/GenBank/DDBJ databases">
        <authorList>
            <person name="Chen L."/>
            <person name="Zhuang W."/>
            <person name="Wang G."/>
        </authorList>
    </citation>
    <scope>NUCLEOTIDE SEQUENCE [LARGE SCALE GENOMIC DNA]</scope>
    <source>
        <strain evidence="2">17621</strain>
    </source>
</reference>
<evidence type="ECO:0000313" key="1">
    <source>
        <dbReference type="EMBL" id="OQP46026.1"/>
    </source>
</evidence>
<dbReference type="AlphaFoldDB" id="A0A1V9EIR0"/>
<organism evidence="1 2">
    <name type="scientific">Niastella yeongjuensis</name>
    <dbReference type="NCBI Taxonomy" id="354355"/>
    <lineage>
        <taxon>Bacteria</taxon>
        <taxon>Pseudomonadati</taxon>
        <taxon>Bacteroidota</taxon>
        <taxon>Chitinophagia</taxon>
        <taxon>Chitinophagales</taxon>
        <taxon>Chitinophagaceae</taxon>
        <taxon>Niastella</taxon>
    </lineage>
</organism>
<comment type="caution">
    <text evidence="1">The sequence shown here is derived from an EMBL/GenBank/DDBJ whole genome shotgun (WGS) entry which is preliminary data.</text>
</comment>
<accession>A0A1V9EIR0</accession>
<dbReference type="Pfam" id="PF05015">
    <property type="entry name" value="HigB-like_toxin"/>
    <property type="match status" value="1"/>
</dbReference>
<dbReference type="InterPro" id="IPR035093">
    <property type="entry name" value="RelE/ParE_toxin_dom_sf"/>
</dbReference>
<dbReference type="Gene3D" id="3.30.2310.20">
    <property type="entry name" value="RelE-like"/>
    <property type="match status" value="1"/>
</dbReference>
<proteinExistence type="predicted"/>
<evidence type="ECO:0000313" key="2">
    <source>
        <dbReference type="Proteomes" id="UP000192610"/>
    </source>
</evidence>
<dbReference type="RefSeq" id="WP_081202136.1">
    <property type="nucleotide sequence ID" value="NZ_FOCZ01000009.1"/>
</dbReference>